<proteinExistence type="predicted"/>
<gene>
    <name evidence="1" type="ORF">SDC9_212443</name>
</gene>
<organism evidence="1">
    <name type="scientific">bioreactor metagenome</name>
    <dbReference type="NCBI Taxonomy" id="1076179"/>
    <lineage>
        <taxon>unclassified sequences</taxon>
        <taxon>metagenomes</taxon>
        <taxon>ecological metagenomes</taxon>
    </lineage>
</organism>
<sequence>MVMITPPAIAAAKEVHGICMKSFIEPPNASMTFSTFIKRSKPIIMPVRPPIKPPIKASIKIIFTVCFLFIPTERMIASERFRSIKLIIKLLKTPNMQMTSDIIPKPLNIPSILLFSSMVSSSICFIDLTQGYLFLNFS</sequence>
<reference evidence="1" key="1">
    <citation type="submission" date="2019-08" db="EMBL/GenBank/DDBJ databases">
        <authorList>
            <person name="Kucharzyk K."/>
            <person name="Murdoch R.W."/>
            <person name="Higgins S."/>
            <person name="Loffler F."/>
        </authorList>
    </citation>
    <scope>NUCLEOTIDE SEQUENCE</scope>
</reference>
<name>A0A645JMV1_9ZZZZ</name>
<accession>A0A645JMV1</accession>
<evidence type="ECO:0000313" key="1">
    <source>
        <dbReference type="EMBL" id="MPN64667.1"/>
    </source>
</evidence>
<dbReference type="EMBL" id="VSSQ01145848">
    <property type="protein sequence ID" value="MPN64667.1"/>
    <property type="molecule type" value="Genomic_DNA"/>
</dbReference>
<protein>
    <submittedName>
        <fullName evidence="1">Uncharacterized protein</fullName>
    </submittedName>
</protein>
<comment type="caution">
    <text evidence="1">The sequence shown here is derived from an EMBL/GenBank/DDBJ whole genome shotgun (WGS) entry which is preliminary data.</text>
</comment>
<dbReference type="AlphaFoldDB" id="A0A645JMV1"/>